<dbReference type="AlphaFoldDB" id="A0A7C8MY73"/>
<proteinExistence type="predicted"/>
<feature type="compositionally biased region" description="Polar residues" evidence="1">
    <location>
        <begin position="64"/>
        <end position="83"/>
    </location>
</feature>
<feature type="region of interest" description="Disordered" evidence="1">
    <location>
        <begin position="1"/>
        <end position="84"/>
    </location>
</feature>
<dbReference type="InterPro" id="IPR036420">
    <property type="entry name" value="BRCT_dom_sf"/>
</dbReference>
<dbReference type="PROSITE" id="PS50172">
    <property type="entry name" value="BRCT"/>
    <property type="match status" value="1"/>
</dbReference>
<feature type="domain" description="BRCT" evidence="2">
    <location>
        <begin position="198"/>
        <end position="287"/>
    </location>
</feature>
<dbReference type="SUPFAM" id="SSF52113">
    <property type="entry name" value="BRCT domain"/>
    <property type="match status" value="1"/>
</dbReference>
<feature type="region of interest" description="Disordered" evidence="1">
    <location>
        <begin position="110"/>
        <end position="136"/>
    </location>
</feature>
<feature type="compositionally biased region" description="Low complexity" evidence="1">
    <location>
        <begin position="23"/>
        <end position="53"/>
    </location>
</feature>
<evidence type="ECO:0000313" key="4">
    <source>
        <dbReference type="Proteomes" id="UP000481861"/>
    </source>
</evidence>
<feature type="region of interest" description="Disordered" evidence="1">
    <location>
        <begin position="174"/>
        <end position="195"/>
    </location>
</feature>
<dbReference type="EMBL" id="JAADJZ010000001">
    <property type="protein sequence ID" value="KAF2877885.1"/>
    <property type="molecule type" value="Genomic_DNA"/>
</dbReference>
<evidence type="ECO:0000256" key="1">
    <source>
        <dbReference type="SAM" id="MobiDB-lite"/>
    </source>
</evidence>
<dbReference type="Gene3D" id="3.40.50.10190">
    <property type="entry name" value="BRCT domain"/>
    <property type="match status" value="1"/>
</dbReference>
<protein>
    <recommendedName>
        <fullName evidence="2">BRCT domain-containing protein</fullName>
    </recommendedName>
</protein>
<evidence type="ECO:0000313" key="3">
    <source>
        <dbReference type="EMBL" id="KAF2877885.1"/>
    </source>
</evidence>
<accession>A0A7C8MY73</accession>
<keyword evidence="4" id="KW-1185">Reference proteome</keyword>
<reference evidence="3 4" key="1">
    <citation type="submission" date="2020-01" db="EMBL/GenBank/DDBJ databases">
        <authorList>
            <consortium name="DOE Joint Genome Institute"/>
            <person name="Haridas S."/>
            <person name="Albert R."/>
            <person name="Binder M."/>
            <person name="Bloem J."/>
            <person name="Labutti K."/>
            <person name="Salamov A."/>
            <person name="Andreopoulos B."/>
            <person name="Baker S.E."/>
            <person name="Barry K."/>
            <person name="Bills G."/>
            <person name="Bluhm B.H."/>
            <person name="Cannon C."/>
            <person name="Castanera R."/>
            <person name="Culley D.E."/>
            <person name="Daum C."/>
            <person name="Ezra D."/>
            <person name="Gonzalez J.B."/>
            <person name="Henrissat B."/>
            <person name="Kuo A."/>
            <person name="Liang C."/>
            <person name="Lipzen A."/>
            <person name="Lutzoni F."/>
            <person name="Magnuson J."/>
            <person name="Mondo S."/>
            <person name="Nolan M."/>
            <person name="Ohm R."/>
            <person name="Pangilinan J."/>
            <person name="Park H.-J.H."/>
            <person name="Ramirez L."/>
            <person name="Alfaro M."/>
            <person name="Sun H."/>
            <person name="Tritt A."/>
            <person name="Yoshinaga Y."/>
            <person name="Zwiers L.-H.L."/>
            <person name="Turgeon B.G."/>
            <person name="Goodwin S.B."/>
            <person name="Spatafora J.W."/>
            <person name="Crous P.W."/>
            <person name="Grigoriev I.V."/>
        </authorList>
    </citation>
    <scope>NUCLEOTIDE SEQUENCE [LARGE SCALE GENOMIC DNA]</scope>
    <source>
        <strain evidence="3 4">CBS 611.86</strain>
    </source>
</reference>
<dbReference type="OrthoDB" id="427711at2759"/>
<dbReference type="InterPro" id="IPR001357">
    <property type="entry name" value="BRCT_dom"/>
</dbReference>
<sequence length="287" mass="29960">MTPGVAGSSRPTPLHDENHAARRATASSSSTAPSHGRSQSQHRAAASSSSAAAPVIHTVFDPWNSGSTGHQRANNRLSGSTSWRESRNLKLGEQFRGGLSGGARVADTVGAGSEGFGKDGRKANGGWEKGAKGLRAGGQRSLMEVWGAKKGGREDGVGKSVDEDVDMAADIKVQSPSAEAEEHLTTDETPSAPIQTAPPTQIFHNLRFYINGSTAPHISDHKLKHVLAAHGARTSTALGRRTVTHVILGIVNNGHHGGAGGGLAATKIQKEIARTVSKTVKFVTVQW</sequence>
<comment type="caution">
    <text evidence="3">The sequence shown here is derived from an EMBL/GenBank/DDBJ whole genome shotgun (WGS) entry which is preliminary data.</text>
</comment>
<gene>
    <name evidence="3" type="ORF">BDV95DRAFT_479498</name>
</gene>
<dbReference type="Proteomes" id="UP000481861">
    <property type="component" value="Unassembled WGS sequence"/>
</dbReference>
<evidence type="ECO:0000259" key="2">
    <source>
        <dbReference type="PROSITE" id="PS50172"/>
    </source>
</evidence>
<name>A0A7C8MY73_9PLEO</name>
<organism evidence="3 4">
    <name type="scientific">Massariosphaeria phaeospora</name>
    <dbReference type="NCBI Taxonomy" id="100035"/>
    <lineage>
        <taxon>Eukaryota</taxon>
        <taxon>Fungi</taxon>
        <taxon>Dikarya</taxon>
        <taxon>Ascomycota</taxon>
        <taxon>Pezizomycotina</taxon>
        <taxon>Dothideomycetes</taxon>
        <taxon>Pleosporomycetidae</taxon>
        <taxon>Pleosporales</taxon>
        <taxon>Pleosporales incertae sedis</taxon>
        <taxon>Massariosphaeria</taxon>
    </lineage>
</organism>